<evidence type="ECO:0000256" key="2">
    <source>
        <dbReference type="ARBA" id="ARBA00023002"/>
    </source>
</evidence>
<feature type="compositionally biased region" description="Low complexity" evidence="3">
    <location>
        <begin position="1"/>
        <end position="13"/>
    </location>
</feature>
<dbReference type="EMBL" id="PGCJ01000784">
    <property type="protein sequence ID" value="PLW21408.1"/>
    <property type="molecule type" value="Genomic_DNA"/>
</dbReference>
<sequence length="107" mass="11435">MADLVEGLSLLGGTEEEQTSKRSVSRVSMTGKSRMAFSTPSETCILDSITSPSREVAKYIAEFGRIEFVVSGAAGNLLCPINQLSSNAFKLVVKIDLLGTYNTVKAT</sequence>
<dbReference type="GO" id="GO:0005777">
    <property type="term" value="C:peroxisome"/>
    <property type="evidence" value="ECO:0007669"/>
    <property type="project" value="TreeGrafter"/>
</dbReference>
<evidence type="ECO:0000313" key="5">
    <source>
        <dbReference type="Proteomes" id="UP000235388"/>
    </source>
</evidence>
<keyword evidence="1" id="KW-0521">NADP</keyword>
<accession>A0A2N5T7G6</accession>
<gene>
    <name evidence="4" type="ORF">PCANC_03849</name>
</gene>
<dbReference type="AlphaFoldDB" id="A0A2N5T7G6"/>
<dbReference type="SUPFAM" id="SSF51735">
    <property type="entry name" value="NAD(P)-binding Rossmann-fold domains"/>
    <property type="match status" value="1"/>
</dbReference>
<dbReference type="GO" id="GO:0008670">
    <property type="term" value="F:2,4-dienoyl-CoA reductase (NADPH) activity"/>
    <property type="evidence" value="ECO:0007669"/>
    <property type="project" value="InterPro"/>
</dbReference>
<keyword evidence="2" id="KW-0560">Oxidoreductase</keyword>
<dbReference type="Proteomes" id="UP000235388">
    <property type="component" value="Unassembled WGS sequence"/>
</dbReference>
<evidence type="ECO:0000256" key="1">
    <source>
        <dbReference type="ARBA" id="ARBA00022857"/>
    </source>
</evidence>
<dbReference type="STRING" id="200324.A0A2N5T7G6"/>
<comment type="caution">
    <text evidence="4">The sequence shown here is derived from an EMBL/GenBank/DDBJ whole genome shotgun (WGS) entry which is preliminary data.</text>
</comment>
<reference evidence="4 5" key="1">
    <citation type="submission" date="2017-11" db="EMBL/GenBank/DDBJ databases">
        <title>De novo assembly and phasing of dikaryotic genomes from two isolates of Puccinia coronata f. sp. avenae, the causal agent of oat crown rust.</title>
        <authorList>
            <person name="Miller M.E."/>
            <person name="Zhang Y."/>
            <person name="Omidvar V."/>
            <person name="Sperschneider J."/>
            <person name="Schwessinger B."/>
            <person name="Raley C."/>
            <person name="Palmer J.M."/>
            <person name="Garnica D."/>
            <person name="Upadhyaya N."/>
            <person name="Rathjen J."/>
            <person name="Taylor J.M."/>
            <person name="Park R.F."/>
            <person name="Dodds P.N."/>
            <person name="Hirsch C.D."/>
            <person name="Kianian S.F."/>
            <person name="Figueroa M."/>
        </authorList>
    </citation>
    <scope>NUCLEOTIDE SEQUENCE [LARGE SCALE GENOMIC DNA]</scope>
    <source>
        <strain evidence="4">12NC29</strain>
    </source>
</reference>
<dbReference type="GO" id="GO:0009062">
    <property type="term" value="P:fatty acid catabolic process"/>
    <property type="evidence" value="ECO:0007669"/>
    <property type="project" value="InterPro"/>
</dbReference>
<evidence type="ECO:0000256" key="3">
    <source>
        <dbReference type="SAM" id="MobiDB-lite"/>
    </source>
</evidence>
<dbReference type="PANTHER" id="PTHR43296:SF2">
    <property type="entry name" value="PEROXISOMAL 2,4-DIENOYL-COA REDUCTASE [(3E)-ENOYL-COA-PRODUCING]"/>
    <property type="match status" value="1"/>
</dbReference>
<feature type="region of interest" description="Disordered" evidence="3">
    <location>
        <begin position="1"/>
        <end position="35"/>
    </location>
</feature>
<dbReference type="PANTHER" id="PTHR43296">
    <property type="entry name" value="PEROXISOMAL 2,4-DIENOYL-COA REDUCTASE"/>
    <property type="match status" value="1"/>
</dbReference>
<evidence type="ECO:0000313" key="4">
    <source>
        <dbReference type="EMBL" id="PLW21408.1"/>
    </source>
</evidence>
<dbReference type="OrthoDB" id="2136131at2759"/>
<proteinExistence type="predicted"/>
<protein>
    <submittedName>
        <fullName evidence="4">Uncharacterized protein</fullName>
    </submittedName>
</protein>
<organism evidence="4 5">
    <name type="scientific">Puccinia coronata f. sp. avenae</name>
    <dbReference type="NCBI Taxonomy" id="200324"/>
    <lineage>
        <taxon>Eukaryota</taxon>
        <taxon>Fungi</taxon>
        <taxon>Dikarya</taxon>
        <taxon>Basidiomycota</taxon>
        <taxon>Pucciniomycotina</taxon>
        <taxon>Pucciniomycetes</taxon>
        <taxon>Pucciniales</taxon>
        <taxon>Pucciniaceae</taxon>
        <taxon>Puccinia</taxon>
    </lineage>
</organism>
<feature type="compositionally biased region" description="Polar residues" evidence="3">
    <location>
        <begin position="21"/>
        <end position="35"/>
    </location>
</feature>
<dbReference type="Gene3D" id="3.40.50.720">
    <property type="entry name" value="NAD(P)-binding Rossmann-like Domain"/>
    <property type="match status" value="1"/>
</dbReference>
<name>A0A2N5T7G6_9BASI</name>
<dbReference type="InterPro" id="IPR036291">
    <property type="entry name" value="NAD(P)-bd_dom_sf"/>
</dbReference>
<dbReference type="InterPro" id="IPR045017">
    <property type="entry name" value="DECR2-like"/>
</dbReference>
<keyword evidence="5" id="KW-1185">Reference proteome</keyword>